<feature type="compositionally biased region" description="Polar residues" evidence="3">
    <location>
        <begin position="202"/>
        <end position="217"/>
    </location>
</feature>
<evidence type="ECO:0000313" key="4">
    <source>
        <dbReference type="EMBL" id="GMK59369.1"/>
    </source>
</evidence>
<dbReference type="SUPFAM" id="SSF90257">
    <property type="entry name" value="Myosin rod fragments"/>
    <property type="match status" value="1"/>
</dbReference>
<feature type="compositionally biased region" description="Low complexity" evidence="3">
    <location>
        <begin position="176"/>
        <end position="201"/>
    </location>
</feature>
<sequence length="1203" mass="127761">MSVTVASPSLDRGHHSQPSITDSQGSVLHDYLGDDNGTSVAGCSEIADDEQTTTTDVPDDVTEPGRDSEDKENGPTITTTNKKEGGVNKVLKSGVFGASPKAAPPARKVIRPDASRVSLANRKPLTAPTAASAARTGNAAQVQPARPKTASSTSTGPGSPRVARARPLASATTPVAKARTGAGPTATATAARTRPAITKPASSSVPGRTTISASTAAVQKMREAREARQAAATAASSTRAPTSNPPARELPSVASNASARTAAAPAASATAAKPTARPRASLSVSTTSASARTIARHATTASSSVRPRASLASATSAATVARKVATEAEVQARIDEITKKFEEQHASLEAKIAEEKANLEVKLAEAADASAKKFGEEKEALEGKIAELAAKRDELEAKLAKVTDDYSTAQKAHEDTTNKLVEMEHTHSRTLDESTNSRSSLVAEHEAKIKELTAAHEEFENQVKALDAELSEAVSAKTSVAATLESLQADLAAKVKEQDALAAEAKKANAALEAKVAKLEILKKKLEDEIAEGAEEAEKSMAGAVSLEGKLKDLQEENAELQVDLDVERKQLSEERTAWDNERASLKSELESHLAQSMSAKELLDKSVASAETYASEIKTLKCEHSSLVDAQTTLKLSYEALVAKHKDASDTLAEHKKSEASSKEAVTKLEAQLKEAEEKVKASGAHENVTQKLREELEAAVVARDAAQAKADAAEKEVADLRGTESFTGSQVEALKTTIAELEQQLKTAQTEHADKLAVSVREAQENAKAEHKSAVEEVKAEHYAKVAALTTELEELKKEHQAKVAALTSDIESLIENGEGSAASHAKELEAHATEHAAKLAEAVAAANEAGDKMLADKIKSLEAEHAEAKQALAADHAKEVEESKVVWTKLVEELQSQLAASRSEHETVSKELADTASKHKAADKELEDLKVAHAKEAGALKVASEKEFEALRASHTKELESLQSAQAALAKELKDVRAAQATTAEDLEEALTSSATVAKDLEDLRTSQATAAKDLEESRALTASTTKELDEARVRLNDAETMNAQLLTKIENLDMQLAQTKRSPPASPSKRASSPTEIVQLRKELEARTDELEGMNLMLEMNRTEFERAMDQLRNDHAGALANVNDNLGSLHDQLKAERAEKTSALAKVRQLTAGADSSPRTAHIAQLEDTLAQLRAEVARRDVADAPNAPDDVEPEEEI</sequence>
<evidence type="ECO:0000256" key="2">
    <source>
        <dbReference type="SAM" id="Coils"/>
    </source>
</evidence>
<dbReference type="EMBL" id="BTCM01000007">
    <property type="protein sequence ID" value="GMK59369.1"/>
    <property type="molecule type" value="Genomic_DNA"/>
</dbReference>
<feature type="compositionally biased region" description="Low complexity" evidence="3">
    <location>
        <begin position="1064"/>
        <end position="1078"/>
    </location>
</feature>
<feature type="compositionally biased region" description="Basic and acidic residues" evidence="3">
    <location>
        <begin position="63"/>
        <end position="73"/>
    </location>
</feature>
<name>A0AAD3TYU4_9TREE</name>
<reference evidence="4" key="2">
    <citation type="submission" date="2023-06" db="EMBL/GenBank/DDBJ databases">
        <authorList>
            <person name="Kobayashi Y."/>
            <person name="Kayamori A."/>
            <person name="Aoki K."/>
            <person name="Shiwa Y."/>
            <person name="Fujita N."/>
            <person name="Sugita T."/>
            <person name="Iwasaki W."/>
            <person name="Tanaka N."/>
            <person name="Takashima M."/>
        </authorList>
    </citation>
    <scope>NUCLEOTIDE SEQUENCE</scope>
    <source>
        <strain evidence="4">HIS016</strain>
    </source>
</reference>
<feature type="coiled-coil region" evidence="2">
    <location>
        <begin position="962"/>
        <end position="993"/>
    </location>
</feature>
<dbReference type="Gene3D" id="1.10.287.1490">
    <property type="match status" value="1"/>
</dbReference>
<organism evidence="4 5">
    <name type="scientific">Cutaneotrichosporon spelunceum</name>
    <dbReference type="NCBI Taxonomy" id="1672016"/>
    <lineage>
        <taxon>Eukaryota</taxon>
        <taxon>Fungi</taxon>
        <taxon>Dikarya</taxon>
        <taxon>Basidiomycota</taxon>
        <taxon>Agaricomycotina</taxon>
        <taxon>Tremellomycetes</taxon>
        <taxon>Trichosporonales</taxon>
        <taxon>Trichosporonaceae</taxon>
        <taxon>Cutaneotrichosporon</taxon>
    </lineage>
</organism>
<feature type="compositionally biased region" description="Low complexity" evidence="3">
    <location>
        <begin position="229"/>
        <end position="247"/>
    </location>
</feature>
<feature type="coiled-coil region" evidence="2">
    <location>
        <begin position="660"/>
        <end position="819"/>
    </location>
</feature>
<feature type="coiled-coil region" evidence="2">
    <location>
        <begin position="338"/>
        <end position="412"/>
    </location>
</feature>
<feature type="compositionally biased region" description="Acidic residues" evidence="3">
    <location>
        <begin position="46"/>
        <end position="62"/>
    </location>
</feature>
<protein>
    <submittedName>
        <fullName evidence="4">Uncharacterized protein</fullName>
    </submittedName>
</protein>
<keyword evidence="5" id="KW-1185">Reference proteome</keyword>
<feature type="region of interest" description="Disordered" evidence="3">
    <location>
        <begin position="1"/>
        <end position="321"/>
    </location>
</feature>
<keyword evidence="1 2" id="KW-0175">Coiled coil</keyword>
<dbReference type="PANTHER" id="PTHR18870:SF9">
    <property type="entry name" value="PROTEIN TAG-278-RELATED"/>
    <property type="match status" value="1"/>
</dbReference>
<feature type="compositionally biased region" description="Low complexity" evidence="3">
    <location>
        <begin position="126"/>
        <end position="140"/>
    </location>
</feature>
<reference evidence="4" key="1">
    <citation type="journal article" date="2023" name="BMC Genomics">
        <title>Chromosome-level genome assemblies of Cutaneotrichosporon spp. (Trichosporonales, Basidiomycota) reveal imbalanced evolution between nucleotide sequences and chromosome synteny.</title>
        <authorList>
            <person name="Kobayashi Y."/>
            <person name="Kayamori A."/>
            <person name="Aoki K."/>
            <person name="Shiwa Y."/>
            <person name="Matsutani M."/>
            <person name="Fujita N."/>
            <person name="Sugita T."/>
            <person name="Iwasaki W."/>
            <person name="Tanaka N."/>
            <person name="Takashima M."/>
        </authorList>
    </citation>
    <scope>NUCLEOTIDE SEQUENCE</scope>
    <source>
        <strain evidence="4">HIS016</strain>
    </source>
</reference>
<dbReference type="AlphaFoldDB" id="A0AAD3TYU4"/>
<feature type="coiled-coil region" evidence="2">
    <location>
        <begin position="442"/>
        <end position="589"/>
    </location>
</feature>
<dbReference type="PANTHER" id="PTHR18870">
    <property type="entry name" value="PROTEIN TAG-278-RELATED"/>
    <property type="match status" value="1"/>
</dbReference>
<evidence type="ECO:0000256" key="1">
    <source>
        <dbReference type="ARBA" id="ARBA00023054"/>
    </source>
</evidence>
<feature type="compositionally biased region" description="Low complexity" evidence="3">
    <location>
        <begin position="151"/>
        <end position="160"/>
    </location>
</feature>
<feature type="coiled-coil region" evidence="2">
    <location>
        <begin position="854"/>
        <end position="914"/>
    </location>
</feature>
<feature type="compositionally biased region" description="Polar residues" evidence="3">
    <location>
        <begin position="16"/>
        <end position="26"/>
    </location>
</feature>
<evidence type="ECO:0000256" key="3">
    <source>
        <dbReference type="SAM" id="MobiDB-lite"/>
    </source>
</evidence>
<feature type="region of interest" description="Disordered" evidence="3">
    <location>
        <begin position="1182"/>
        <end position="1203"/>
    </location>
</feature>
<feature type="compositionally biased region" description="Low complexity" evidence="3">
    <location>
        <begin position="254"/>
        <end position="321"/>
    </location>
</feature>
<accession>A0AAD3TYU4</accession>
<feature type="region of interest" description="Disordered" evidence="3">
    <location>
        <begin position="1061"/>
        <end position="1080"/>
    </location>
</feature>
<gene>
    <name evidence="4" type="ORF">CspeluHIS016_0703840</name>
</gene>
<evidence type="ECO:0000313" key="5">
    <source>
        <dbReference type="Proteomes" id="UP001222932"/>
    </source>
</evidence>
<dbReference type="Proteomes" id="UP001222932">
    <property type="component" value="Unassembled WGS sequence"/>
</dbReference>
<proteinExistence type="predicted"/>
<comment type="caution">
    <text evidence="4">The sequence shown here is derived from an EMBL/GenBank/DDBJ whole genome shotgun (WGS) entry which is preliminary data.</text>
</comment>